<gene>
    <name evidence="19" type="ORF">NQ315_007750</name>
</gene>
<dbReference type="InterPro" id="IPR036770">
    <property type="entry name" value="Ankyrin_rpt-contain_sf"/>
</dbReference>
<dbReference type="Proteomes" id="UP001159042">
    <property type="component" value="Unassembled WGS sequence"/>
</dbReference>
<feature type="region of interest" description="Disordered" evidence="16">
    <location>
        <begin position="1148"/>
        <end position="1247"/>
    </location>
</feature>
<dbReference type="SMART" id="SM00248">
    <property type="entry name" value="ANK"/>
    <property type="match status" value="2"/>
</dbReference>
<keyword evidence="5 17" id="KW-0812">Transmembrane</keyword>
<keyword evidence="4" id="KW-0107">Calcium channel</keyword>
<dbReference type="GO" id="GO:0051480">
    <property type="term" value="P:regulation of cytosolic calcium ion concentration"/>
    <property type="evidence" value="ECO:0007669"/>
    <property type="project" value="TreeGrafter"/>
</dbReference>
<keyword evidence="3" id="KW-0109">Calcium transport</keyword>
<feature type="repeat" description="ANK" evidence="15">
    <location>
        <begin position="191"/>
        <end position="223"/>
    </location>
</feature>
<feature type="compositionally biased region" description="Low complexity" evidence="16">
    <location>
        <begin position="1163"/>
        <end position="1181"/>
    </location>
</feature>
<keyword evidence="11" id="KW-0966">Cell projection</keyword>
<reference evidence="19 20" key="1">
    <citation type="journal article" date="2023" name="Insect Mol. Biol.">
        <title>Genome sequencing provides insights into the evolution of gene families encoding plant cell wall-degrading enzymes in longhorned beetles.</title>
        <authorList>
            <person name="Shin N.R."/>
            <person name="Okamura Y."/>
            <person name="Kirsch R."/>
            <person name="Pauchet Y."/>
        </authorList>
    </citation>
    <scope>NUCLEOTIDE SEQUENCE [LARGE SCALE GENOMIC DNA]</scope>
    <source>
        <strain evidence="19">EAD_L_NR</strain>
    </source>
</reference>
<evidence type="ECO:0000256" key="11">
    <source>
        <dbReference type="ARBA" id="ARBA00023273"/>
    </source>
</evidence>
<feature type="compositionally biased region" description="Low complexity" evidence="16">
    <location>
        <begin position="968"/>
        <end position="977"/>
    </location>
</feature>
<feature type="domain" description="Transient receptor ion channel" evidence="18">
    <location>
        <begin position="226"/>
        <end position="288"/>
    </location>
</feature>
<feature type="region of interest" description="Disordered" evidence="16">
    <location>
        <begin position="1097"/>
        <end position="1125"/>
    </location>
</feature>
<evidence type="ECO:0000256" key="3">
    <source>
        <dbReference type="ARBA" id="ARBA00022568"/>
    </source>
</evidence>
<dbReference type="GO" id="GO:0050877">
    <property type="term" value="P:nervous system process"/>
    <property type="evidence" value="ECO:0007669"/>
    <property type="project" value="UniProtKB-ARBA"/>
</dbReference>
<evidence type="ECO:0000256" key="7">
    <source>
        <dbReference type="ARBA" id="ARBA00022989"/>
    </source>
</evidence>
<evidence type="ECO:0000256" key="9">
    <source>
        <dbReference type="ARBA" id="ARBA00023065"/>
    </source>
</evidence>
<dbReference type="InterPro" id="IPR002153">
    <property type="entry name" value="TRPC_channel"/>
</dbReference>
<evidence type="ECO:0000256" key="12">
    <source>
        <dbReference type="ARBA" id="ARBA00023303"/>
    </source>
</evidence>
<dbReference type="EMBL" id="JANEYG010000006">
    <property type="protein sequence ID" value="KAJ8922715.1"/>
    <property type="molecule type" value="Genomic_DNA"/>
</dbReference>
<evidence type="ECO:0000313" key="20">
    <source>
        <dbReference type="Proteomes" id="UP001159042"/>
    </source>
</evidence>
<feature type="compositionally biased region" description="Polar residues" evidence="16">
    <location>
        <begin position="1052"/>
        <end position="1068"/>
    </location>
</feature>
<accession>A0AAV8W9I8</accession>
<evidence type="ECO:0000256" key="13">
    <source>
        <dbReference type="ARBA" id="ARBA00043946"/>
    </source>
</evidence>
<feature type="transmembrane region" description="Helical" evidence="17">
    <location>
        <begin position="380"/>
        <end position="400"/>
    </location>
</feature>
<evidence type="ECO:0000256" key="8">
    <source>
        <dbReference type="ARBA" id="ARBA00023043"/>
    </source>
</evidence>
<keyword evidence="2" id="KW-1003">Cell membrane</keyword>
<dbReference type="InterPro" id="IPR005821">
    <property type="entry name" value="Ion_trans_dom"/>
</dbReference>
<dbReference type="PANTHER" id="PTHR10117">
    <property type="entry name" value="TRANSIENT RECEPTOR POTENTIAL CHANNEL"/>
    <property type="match status" value="1"/>
</dbReference>
<evidence type="ECO:0000259" key="18">
    <source>
        <dbReference type="SMART" id="SM01420"/>
    </source>
</evidence>
<feature type="compositionally biased region" description="Polar residues" evidence="16">
    <location>
        <begin position="1201"/>
        <end position="1215"/>
    </location>
</feature>
<feature type="compositionally biased region" description="Basic residues" evidence="16">
    <location>
        <begin position="982"/>
        <end position="1002"/>
    </location>
</feature>
<evidence type="ECO:0000256" key="14">
    <source>
        <dbReference type="ARBA" id="ARBA00060916"/>
    </source>
</evidence>
<evidence type="ECO:0000256" key="5">
    <source>
        <dbReference type="ARBA" id="ARBA00022692"/>
    </source>
</evidence>
<keyword evidence="7 17" id="KW-1133">Transmembrane helix</keyword>
<dbReference type="Pfam" id="PF08344">
    <property type="entry name" value="TRP_2"/>
    <property type="match status" value="1"/>
</dbReference>
<keyword evidence="8 15" id="KW-0040">ANK repeat</keyword>
<evidence type="ECO:0000256" key="17">
    <source>
        <dbReference type="SAM" id="Phobius"/>
    </source>
</evidence>
<keyword evidence="6" id="KW-0677">Repeat</keyword>
<evidence type="ECO:0000256" key="16">
    <source>
        <dbReference type="SAM" id="MobiDB-lite"/>
    </source>
</evidence>
<comment type="caution">
    <text evidence="19">The sequence shown here is derived from an EMBL/GenBank/DDBJ whole genome shotgun (WGS) entry which is preliminary data.</text>
</comment>
<feature type="transmembrane region" description="Helical" evidence="17">
    <location>
        <begin position="412"/>
        <end position="433"/>
    </location>
</feature>
<dbReference type="Pfam" id="PF00023">
    <property type="entry name" value="Ank"/>
    <property type="match status" value="1"/>
</dbReference>
<proteinExistence type="inferred from homology"/>
<feature type="region of interest" description="Disordered" evidence="16">
    <location>
        <begin position="961"/>
        <end position="1002"/>
    </location>
</feature>
<evidence type="ECO:0000256" key="4">
    <source>
        <dbReference type="ARBA" id="ARBA00022673"/>
    </source>
</evidence>
<evidence type="ECO:0000256" key="2">
    <source>
        <dbReference type="ARBA" id="ARBA00022475"/>
    </source>
</evidence>
<keyword evidence="9" id="KW-0406">Ion transport</keyword>
<comment type="similarity">
    <text evidence="14">Belongs to the transient receptor (TC 1.A.4) family. STrpC subfamily.</text>
</comment>
<dbReference type="Gene3D" id="1.25.40.20">
    <property type="entry name" value="Ankyrin repeat-containing domain"/>
    <property type="match status" value="1"/>
</dbReference>
<dbReference type="InterPro" id="IPR002110">
    <property type="entry name" value="Ankyrin_rpt"/>
</dbReference>
<organism evidence="19 20">
    <name type="scientific">Exocentrus adspersus</name>
    <dbReference type="NCBI Taxonomy" id="1586481"/>
    <lineage>
        <taxon>Eukaryota</taxon>
        <taxon>Metazoa</taxon>
        <taxon>Ecdysozoa</taxon>
        <taxon>Arthropoda</taxon>
        <taxon>Hexapoda</taxon>
        <taxon>Insecta</taxon>
        <taxon>Pterygota</taxon>
        <taxon>Neoptera</taxon>
        <taxon>Endopterygota</taxon>
        <taxon>Coleoptera</taxon>
        <taxon>Polyphaga</taxon>
        <taxon>Cucujiformia</taxon>
        <taxon>Chrysomeloidea</taxon>
        <taxon>Cerambycidae</taxon>
        <taxon>Lamiinae</taxon>
        <taxon>Acanthocinini</taxon>
        <taxon>Exocentrus</taxon>
    </lineage>
</organism>
<keyword evidence="10 17" id="KW-0472">Membrane</keyword>
<comment type="subcellular location">
    <subcellularLocation>
        <location evidence="13">Cell projection</location>
        <location evidence="13">Rhabdomere membrane</location>
        <topology evidence="13">Multi-pass membrane protein</topology>
    </subcellularLocation>
</comment>
<dbReference type="SMART" id="SM01420">
    <property type="entry name" value="TRP_2"/>
    <property type="match status" value="1"/>
</dbReference>
<dbReference type="InterPro" id="IPR013555">
    <property type="entry name" value="TRP_dom"/>
</dbReference>
<name>A0AAV8W9I8_9CUCU</name>
<dbReference type="NCBIfam" id="TIGR00870">
    <property type="entry name" value="trp"/>
    <property type="match status" value="1"/>
</dbReference>
<dbReference type="Pfam" id="PF00520">
    <property type="entry name" value="Ion_trans"/>
    <property type="match status" value="1"/>
</dbReference>
<keyword evidence="12" id="KW-0407">Ion channel</keyword>
<keyword evidence="3" id="KW-0106">Calcium</keyword>
<evidence type="ECO:0000256" key="10">
    <source>
        <dbReference type="ARBA" id="ARBA00023136"/>
    </source>
</evidence>
<dbReference type="GO" id="GO:0033583">
    <property type="term" value="C:rhabdomere membrane"/>
    <property type="evidence" value="ECO:0007669"/>
    <property type="project" value="UniProtKB-SubCell"/>
</dbReference>
<evidence type="ECO:0000313" key="19">
    <source>
        <dbReference type="EMBL" id="KAJ8922715.1"/>
    </source>
</evidence>
<dbReference type="FunFam" id="1.25.40.20:FF:000221">
    <property type="entry name" value="Transient receptor potential-gamma protein"/>
    <property type="match status" value="1"/>
</dbReference>
<feature type="transmembrane region" description="Helical" evidence="17">
    <location>
        <begin position="677"/>
        <end position="702"/>
    </location>
</feature>
<dbReference type="PANTHER" id="PTHR10117:SF54">
    <property type="entry name" value="TRANSIENT RECEPTOR POTENTIAL-GAMMA PROTEIN"/>
    <property type="match status" value="1"/>
</dbReference>
<evidence type="ECO:0000256" key="15">
    <source>
        <dbReference type="PROSITE-ProRule" id="PRU00023"/>
    </source>
</evidence>
<feature type="compositionally biased region" description="Basic and acidic residues" evidence="16">
    <location>
        <begin position="1035"/>
        <end position="1044"/>
    </location>
</feature>
<dbReference type="PROSITE" id="PS50088">
    <property type="entry name" value="ANK_REPEAT"/>
    <property type="match status" value="1"/>
</dbReference>
<dbReference type="GO" id="GO:0030425">
    <property type="term" value="C:dendrite"/>
    <property type="evidence" value="ECO:0007669"/>
    <property type="project" value="UniProtKB-ARBA"/>
</dbReference>
<feature type="region of interest" description="Disordered" evidence="16">
    <location>
        <begin position="1"/>
        <end position="32"/>
    </location>
</feature>
<sequence length="1247" mass="141807">MCRKKSPAEDEEGRGGAEVSLNKIGGDTYIDMPRSEMTTTTCLLEKPPIDKKVKRHSIHGMMEEENVIRPHQEIAQLTLDEKKFLLAVERGDVASTRRMLQRAEETAYININCVDPLGRSALLMAIDNENLEMVELLIEHRVETKDALLHAISEEFVEAVEVLLEHEETIHKKGEPHSWEALPPDTATFTPDITPLILSAHRDNYEIIKILLDRGATLPMPHDVRCGCDECVTSRMEDSLRHSRSRINAYRALASPSLIALSSKDPILTAFELSWELRRLSFMEHEFKIDYQELRKQCQDFATALLDHTRSSYELEVLLNHDPTGPAFEHGDRMHLNRLKLAIKLRQKKFVAHSNVQQLLASIWYEGLPGFRRKNMVLQALEIVRIGILFPFFSIAYIVAPHSVVGQTMRKPFIKFICHSASYFLFLFMLILASQRQYLQSIFGVEEEIELSTQRGAKASLVEWIILSYVSGLIWSEIKQLWDVGLQEYVRDMWNVIDFITNSLYVATVALRIVSIYQVQQNPEIAKIRREKWDAWDPMLISEGLFSAANIFSSLKLVYIFSVNPHLGPLQVSLSRMVMDIMKFFFLFVLVLFAFSCGLNQLLWYYADAEKQRCRQEFDDSHSVSRDNSTEPDSNACTIWRRFSNLFETSQTLFWAVFGLIDLESFELNEIKIFTRFWGMLMFGTYSVINIVVLLNLLIAMMNHSYQLISVSNKQPQELNLNYIGIILKERADTEWKFARSKLWISYFEEGGTVPPPFNIIPTPKSLWYIIEWVRKKFCGHSRAAKKEHMRTIRRKVKQASERDFRYQGIMRNLVRRYVTVEQRKAENQGVTEDDVNEIKQDISAFRFELIEILKNSGMNTSTAHSGMVSAQLDRRIAYKLLKQIVFQPLDPLLPGTGGKKNRQKERRLMKGFNIGPQPSTSSGSLPPVAEFIASLQHHHEGHHHDFFGSTLSGIFNSTTHRKLHQHSSTVSSSQGSINEGHHHHHHHHHKRLNLKRSHSHKRRWGTLIEAAKTGKVSRLIGRSRSEDSVCNNCRGDEGGEGRRSRSHSNSPASDDNCSISLSDSNPSLDGGAQTLNNHEREFHGIAHGLALLKKKRKKFSASRNTSPIVPPVEPKEHAPKKIAPKKFQQVLKRASSVPTRVPEIIQILPRHEKTQSQQDSIEAPTTTTAPTLTPSTTEESVATVGPSIAASGASREPLYNYSSSSNPATGSSQTPDDEYKPNTSQSLPKLPGVIPLSGHNGPTGWL</sequence>
<keyword evidence="1" id="KW-0813">Transport</keyword>
<dbReference type="SUPFAM" id="SSF48403">
    <property type="entry name" value="Ankyrin repeat"/>
    <property type="match status" value="1"/>
</dbReference>
<dbReference type="GO" id="GO:0015279">
    <property type="term" value="F:store-operated calcium channel activity"/>
    <property type="evidence" value="ECO:0007669"/>
    <property type="project" value="TreeGrafter"/>
</dbReference>
<evidence type="ECO:0000256" key="1">
    <source>
        <dbReference type="ARBA" id="ARBA00022448"/>
    </source>
</evidence>
<feature type="transmembrane region" description="Helical" evidence="17">
    <location>
        <begin position="581"/>
        <end position="606"/>
    </location>
</feature>
<keyword evidence="20" id="KW-1185">Reference proteome</keyword>
<evidence type="ECO:0000256" key="6">
    <source>
        <dbReference type="ARBA" id="ARBA00022737"/>
    </source>
</evidence>
<dbReference type="AlphaFoldDB" id="A0AAV8W9I8"/>
<dbReference type="Pfam" id="PF12796">
    <property type="entry name" value="Ank_2"/>
    <property type="match status" value="1"/>
</dbReference>
<dbReference type="GO" id="GO:0034703">
    <property type="term" value="C:cation channel complex"/>
    <property type="evidence" value="ECO:0007669"/>
    <property type="project" value="UniProtKB-ARBA"/>
</dbReference>
<dbReference type="GO" id="GO:0070679">
    <property type="term" value="F:inositol 1,4,5 trisphosphate binding"/>
    <property type="evidence" value="ECO:0007669"/>
    <property type="project" value="TreeGrafter"/>
</dbReference>
<protein>
    <recommendedName>
        <fullName evidence="18">Transient receptor ion channel domain-containing protein</fullName>
    </recommendedName>
</protein>
<feature type="region of interest" description="Disordered" evidence="16">
    <location>
        <begin position="1019"/>
        <end position="1073"/>
    </location>
</feature>